<feature type="domain" description="DUF7788" evidence="2">
    <location>
        <begin position="288"/>
        <end position="462"/>
    </location>
</feature>
<dbReference type="PANTHER" id="PTHR31373:SF27">
    <property type="entry name" value="TROVE DOMAIN-CONTAINING PROTEIN"/>
    <property type="match status" value="1"/>
</dbReference>
<dbReference type="Pfam" id="PF11443">
    <property type="entry name" value="DUF2828"/>
    <property type="match status" value="2"/>
</dbReference>
<keyword evidence="4" id="KW-1185">Reference proteome</keyword>
<dbReference type="SUPFAM" id="SSF53300">
    <property type="entry name" value="vWA-like"/>
    <property type="match status" value="1"/>
</dbReference>
<dbReference type="InterPro" id="IPR056690">
    <property type="entry name" value="DUF7788"/>
</dbReference>
<dbReference type="PANTHER" id="PTHR31373">
    <property type="entry name" value="OS06G0652100 PROTEIN"/>
    <property type="match status" value="1"/>
</dbReference>
<dbReference type="PIRSF" id="PIRSF015417">
    <property type="entry name" value="T31B5_30_vWA"/>
    <property type="match status" value="1"/>
</dbReference>
<evidence type="ECO:0000313" key="3">
    <source>
        <dbReference type="EMBL" id="KAJ8908733.1"/>
    </source>
</evidence>
<evidence type="ECO:0000313" key="4">
    <source>
        <dbReference type="Proteomes" id="UP001157974"/>
    </source>
</evidence>
<dbReference type="Gene3D" id="3.40.50.410">
    <property type="entry name" value="von Willebrand factor, type A domain"/>
    <property type="match status" value="1"/>
</dbReference>
<evidence type="ECO:0000259" key="1">
    <source>
        <dbReference type="Pfam" id="PF11443"/>
    </source>
</evidence>
<reference evidence="3 4" key="1">
    <citation type="journal article" date="2023" name="Nat. Commun.">
        <title>Origin of minicircular mitochondrial genomes in red algae.</title>
        <authorList>
            <person name="Lee Y."/>
            <person name="Cho C.H."/>
            <person name="Lee Y.M."/>
            <person name="Park S.I."/>
            <person name="Yang J.H."/>
            <person name="West J.A."/>
            <person name="Bhattacharya D."/>
            <person name="Yoon H.S."/>
        </authorList>
    </citation>
    <scope>NUCLEOTIDE SEQUENCE [LARGE SCALE GENOMIC DNA]</scope>
    <source>
        <strain evidence="3 4">CCMP1338</strain>
        <tissue evidence="3">Whole cell</tissue>
    </source>
</reference>
<dbReference type="InterPro" id="IPR011205">
    <property type="entry name" value="UCP015417_vWA"/>
</dbReference>
<dbReference type="Pfam" id="PF25043">
    <property type="entry name" value="DUF7788"/>
    <property type="match status" value="1"/>
</dbReference>
<organism evidence="3 4">
    <name type="scientific">Rhodosorus marinus</name>
    <dbReference type="NCBI Taxonomy" id="101924"/>
    <lineage>
        <taxon>Eukaryota</taxon>
        <taxon>Rhodophyta</taxon>
        <taxon>Stylonematophyceae</taxon>
        <taxon>Stylonematales</taxon>
        <taxon>Stylonemataceae</taxon>
        <taxon>Rhodosorus</taxon>
    </lineage>
</organism>
<feature type="domain" description="DUF2828" evidence="1">
    <location>
        <begin position="4"/>
        <end position="93"/>
    </location>
</feature>
<accession>A0AAV8V1J8</accession>
<dbReference type="InterPro" id="IPR036465">
    <property type="entry name" value="vWFA_dom_sf"/>
</dbReference>
<gene>
    <name evidence="3" type="ORF">NDN08_005438</name>
</gene>
<evidence type="ECO:0008006" key="5">
    <source>
        <dbReference type="Google" id="ProtNLM"/>
    </source>
</evidence>
<dbReference type="EMBL" id="JAMWBK010000001">
    <property type="protein sequence ID" value="KAJ8908733.1"/>
    <property type="molecule type" value="Genomic_DNA"/>
</dbReference>
<feature type="domain" description="DUF2828" evidence="1">
    <location>
        <begin position="116"/>
        <end position="286"/>
    </location>
</feature>
<dbReference type="InterPro" id="IPR058580">
    <property type="entry name" value="DUF2828"/>
</dbReference>
<comment type="caution">
    <text evidence="3">The sequence shown here is derived from an EMBL/GenBank/DDBJ whole genome shotgun (WGS) entry which is preliminary data.</text>
</comment>
<sequence>MACTANGAPTLVTSGNANVNLFYMTKRKVEEKLLLSCAQESWVEDELITLKLAAYARDIRGGKGEREVGRLLMKWLAEEHPECMEVNLQLFVEKYGRFDDLFVLMNTPLEDAAINLACEQIEKDLKALEQDGRVSLMAKWIPSEGKSLDKKNGVTRKIAERLANGSKGKLRKKYISPLREHLKIVERLMCAGQWSELNYNVVPSVAMANYSNAFKRHSEEKFGEWKAGLATGKSKVNASVLFPHEVANKYNIRAFNVVPMGGREPDELIEAQWLEIVKGAREAGTLGNTLALCDVSDSMTGLPMQLSLSLGCLISDLADDNFKDLVITFEKEPRLMNIAGPTLLHKLAKLHDLPWGMSTNFIAALELVLSMGLEANLPPESMPTRLIVISDMQFDIADDGAFETNYEALKKMYQQSHYEPPHIVFWNVSGDAQDYQVMADELNVSLVSGFSTAILKCILSDSTPTPVRSMMAAISHERYDALRLP</sequence>
<proteinExistence type="predicted"/>
<dbReference type="AlphaFoldDB" id="A0AAV8V1J8"/>
<dbReference type="Proteomes" id="UP001157974">
    <property type="component" value="Unassembled WGS sequence"/>
</dbReference>
<name>A0AAV8V1J8_9RHOD</name>
<protein>
    <recommendedName>
        <fullName evidence="5">VWFA domain-containing protein</fullName>
    </recommendedName>
</protein>
<evidence type="ECO:0000259" key="2">
    <source>
        <dbReference type="Pfam" id="PF25043"/>
    </source>
</evidence>